<sequence>MPDDEASGEMDGNWEEKRRIAANQWFSFLPWTIPGLSLGITATDDSKQWLLMADARGTRRSQGPWQWQRLSQSGIPVSPPAATDGRGPQWEGRYIHTNSQTPFPAVYPEYLGCLRDVHDHRSKDRIVSTPYFGRPAGRDGGWRPICMPRITESITSLPPVSRQCARITCCIRGPSRLHYHIRLPGLHPLDLELPMADTK</sequence>
<organism evidence="1 2">
    <name type="scientific">Aspergillus heteromorphus CBS 117.55</name>
    <dbReference type="NCBI Taxonomy" id="1448321"/>
    <lineage>
        <taxon>Eukaryota</taxon>
        <taxon>Fungi</taxon>
        <taxon>Dikarya</taxon>
        <taxon>Ascomycota</taxon>
        <taxon>Pezizomycotina</taxon>
        <taxon>Eurotiomycetes</taxon>
        <taxon>Eurotiomycetidae</taxon>
        <taxon>Eurotiales</taxon>
        <taxon>Aspergillaceae</taxon>
        <taxon>Aspergillus</taxon>
        <taxon>Aspergillus subgen. Circumdati</taxon>
    </lineage>
</organism>
<gene>
    <name evidence="1" type="ORF">BO70DRAFT_196035</name>
</gene>
<accession>A0A317WMC5</accession>
<dbReference type="RefSeq" id="XP_025401402.1">
    <property type="nucleotide sequence ID" value="XM_025538550.1"/>
</dbReference>
<dbReference type="VEuPathDB" id="FungiDB:BO70DRAFT_196035"/>
<dbReference type="EMBL" id="MSFL01000006">
    <property type="protein sequence ID" value="PWY87519.1"/>
    <property type="molecule type" value="Genomic_DNA"/>
</dbReference>
<reference evidence="1 2" key="1">
    <citation type="submission" date="2016-12" db="EMBL/GenBank/DDBJ databases">
        <title>The genomes of Aspergillus section Nigri reveals drivers in fungal speciation.</title>
        <authorList>
            <consortium name="DOE Joint Genome Institute"/>
            <person name="Vesth T.C."/>
            <person name="Nybo J."/>
            <person name="Theobald S."/>
            <person name="Brandl J."/>
            <person name="Frisvad J.C."/>
            <person name="Nielsen K.F."/>
            <person name="Lyhne E.K."/>
            <person name="Kogle M.E."/>
            <person name="Kuo A."/>
            <person name="Riley R."/>
            <person name="Clum A."/>
            <person name="Nolan M."/>
            <person name="Lipzen A."/>
            <person name="Salamov A."/>
            <person name="Henrissat B."/>
            <person name="Wiebenga A."/>
            <person name="De Vries R.P."/>
            <person name="Grigoriev I.V."/>
            <person name="Mortensen U.H."/>
            <person name="Andersen M.R."/>
            <person name="Baker S.E."/>
        </authorList>
    </citation>
    <scope>NUCLEOTIDE SEQUENCE [LARGE SCALE GENOMIC DNA]</scope>
    <source>
        <strain evidence="1 2">CBS 117.55</strain>
    </source>
</reference>
<dbReference type="AlphaFoldDB" id="A0A317WMC5"/>
<comment type="caution">
    <text evidence="1">The sequence shown here is derived from an EMBL/GenBank/DDBJ whole genome shotgun (WGS) entry which is preliminary data.</text>
</comment>
<evidence type="ECO:0000313" key="2">
    <source>
        <dbReference type="Proteomes" id="UP000247233"/>
    </source>
</evidence>
<name>A0A317WMC5_9EURO</name>
<proteinExistence type="predicted"/>
<dbReference type="Proteomes" id="UP000247233">
    <property type="component" value="Unassembled WGS sequence"/>
</dbReference>
<dbReference type="GeneID" id="37060787"/>
<protein>
    <submittedName>
        <fullName evidence="1">Uncharacterized protein</fullName>
    </submittedName>
</protein>
<keyword evidence="2" id="KW-1185">Reference proteome</keyword>
<evidence type="ECO:0000313" key="1">
    <source>
        <dbReference type="EMBL" id="PWY87519.1"/>
    </source>
</evidence>